<evidence type="ECO:0000313" key="2">
    <source>
        <dbReference type="Proteomes" id="UP001295420"/>
    </source>
</evidence>
<evidence type="ECO:0000313" key="1">
    <source>
        <dbReference type="EMBL" id="CAH1531534.1"/>
    </source>
</evidence>
<dbReference type="Proteomes" id="UP001295420">
    <property type="component" value="Unassembled WGS sequence"/>
</dbReference>
<organism evidence="1 2">
    <name type="scientific">Vibrio owensii</name>
    <dbReference type="NCBI Taxonomy" id="696485"/>
    <lineage>
        <taxon>Bacteria</taxon>
        <taxon>Pseudomonadati</taxon>
        <taxon>Pseudomonadota</taxon>
        <taxon>Gammaproteobacteria</taxon>
        <taxon>Vibrionales</taxon>
        <taxon>Vibrionaceae</taxon>
        <taxon>Vibrio</taxon>
    </lineage>
</organism>
<comment type="caution">
    <text evidence="1">The sequence shown here is derived from an EMBL/GenBank/DDBJ whole genome shotgun (WGS) entry which is preliminary data.</text>
</comment>
<protein>
    <submittedName>
        <fullName evidence="1">Uncharacterized protein</fullName>
    </submittedName>
</protein>
<dbReference type="AlphaFoldDB" id="A0AAU9Q6K5"/>
<proteinExistence type="predicted"/>
<gene>
    <name evidence="1" type="ORF">THF1D04_30178</name>
</gene>
<reference evidence="1" key="1">
    <citation type="submission" date="2022-01" db="EMBL/GenBank/DDBJ databases">
        <authorList>
            <person name="Lagorce A."/>
        </authorList>
    </citation>
    <scope>NUCLEOTIDE SEQUENCE</scope>
    <source>
        <strain evidence="1">Th15_F1_D04</strain>
    </source>
</reference>
<dbReference type="EMBL" id="CAKMTQ010000023">
    <property type="protein sequence ID" value="CAH1531534.1"/>
    <property type="molecule type" value="Genomic_DNA"/>
</dbReference>
<accession>A0AAU9Q6K5</accession>
<name>A0AAU9Q6K5_9VIBR</name>
<sequence>MILALSQKIDLDHGFEALKSYVYLSEKRHRPCSIICEFKDF</sequence>